<protein>
    <submittedName>
        <fullName evidence="2">Response regulator</fullName>
    </submittedName>
</protein>
<accession>A0A6A7RWM2</accession>
<organism evidence="2 3">
    <name type="scientific">Candidatus Accumulibacter phosphatis</name>
    <dbReference type="NCBI Taxonomy" id="327160"/>
    <lineage>
        <taxon>Bacteria</taxon>
        <taxon>Pseudomonadati</taxon>
        <taxon>Pseudomonadota</taxon>
        <taxon>Betaproteobacteria</taxon>
        <taxon>Candidatus Accumulibacter</taxon>
    </lineage>
</organism>
<dbReference type="InterPro" id="IPR003607">
    <property type="entry name" value="HD/PDEase_dom"/>
</dbReference>
<dbReference type="InterPro" id="IPR052020">
    <property type="entry name" value="Cyclic_di-GMP/3'3'-cGAMP_PDE"/>
</dbReference>
<dbReference type="PROSITE" id="PS51832">
    <property type="entry name" value="HD_GYP"/>
    <property type="match status" value="1"/>
</dbReference>
<dbReference type="GO" id="GO:0008081">
    <property type="term" value="F:phosphoric diester hydrolase activity"/>
    <property type="evidence" value="ECO:0007669"/>
    <property type="project" value="UniProtKB-ARBA"/>
</dbReference>
<dbReference type="Pfam" id="PF13487">
    <property type="entry name" value="HD_5"/>
    <property type="match status" value="1"/>
</dbReference>
<reference evidence="2 3" key="1">
    <citation type="submission" date="2017-09" db="EMBL/GenBank/DDBJ databases">
        <title>Metagenomic Analysis Reveals Denitrifying Candidatus Accumulibacter and Flanking Population as a Source of N2O.</title>
        <authorList>
            <person name="Gao H."/>
            <person name="Mao Y."/>
            <person name="Zhao X."/>
            <person name="Liu W.-T."/>
            <person name="Zhang T."/>
            <person name="Wells G."/>
        </authorList>
    </citation>
    <scope>NUCLEOTIDE SEQUENCE [LARGE SCALE GENOMIC DNA]</scope>
    <source>
        <strain evidence="2">CANDO_2_IC</strain>
    </source>
</reference>
<feature type="domain" description="HD-GYP" evidence="1">
    <location>
        <begin position="1"/>
        <end position="160"/>
    </location>
</feature>
<evidence type="ECO:0000313" key="3">
    <source>
        <dbReference type="Proteomes" id="UP000342300"/>
    </source>
</evidence>
<sequence>MARCFTTEPARLRDVYWGALLHDLGKIGIPDAVLLKQGPLDETEWTVMRAHPEAGQRILMPMPALDEAAEIVLCHEERYDGSGYPAGLRGNEIPLGARLFAVIDTLDAMTSDRPYRRGVDFDAAKAEIERMSGSQFDPLAVEVFLQEQATLREMVTLKCGAALLP</sequence>
<dbReference type="EMBL" id="PDHS01000377">
    <property type="protein sequence ID" value="MQM31789.1"/>
    <property type="molecule type" value="Genomic_DNA"/>
</dbReference>
<dbReference type="AlphaFoldDB" id="A0A6A7RWM2"/>
<name>A0A6A7RWM2_9PROT</name>
<gene>
    <name evidence="2" type="ORF">CRU78_15215</name>
</gene>
<dbReference type="PANTHER" id="PTHR45228">
    <property type="entry name" value="CYCLIC DI-GMP PHOSPHODIESTERASE TM_0186-RELATED"/>
    <property type="match status" value="1"/>
</dbReference>
<dbReference type="SUPFAM" id="SSF109604">
    <property type="entry name" value="HD-domain/PDEase-like"/>
    <property type="match status" value="1"/>
</dbReference>
<proteinExistence type="predicted"/>
<dbReference type="InterPro" id="IPR037522">
    <property type="entry name" value="HD_GYP_dom"/>
</dbReference>
<evidence type="ECO:0000259" key="1">
    <source>
        <dbReference type="PROSITE" id="PS51832"/>
    </source>
</evidence>
<evidence type="ECO:0000313" key="2">
    <source>
        <dbReference type="EMBL" id="MQM31789.1"/>
    </source>
</evidence>
<dbReference type="PANTHER" id="PTHR45228:SF1">
    <property type="entry name" value="CYCLIC DI-GMP PHOSPHODIESTERASE TM_0186"/>
    <property type="match status" value="1"/>
</dbReference>
<dbReference type="CDD" id="cd00077">
    <property type="entry name" value="HDc"/>
    <property type="match status" value="1"/>
</dbReference>
<dbReference type="Proteomes" id="UP000342300">
    <property type="component" value="Unassembled WGS sequence"/>
</dbReference>
<dbReference type="Gene3D" id="1.10.3210.10">
    <property type="entry name" value="Hypothetical protein af1432"/>
    <property type="match status" value="1"/>
</dbReference>
<comment type="caution">
    <text evidence="2">The sequence shown here is derived from an EMBL/GenBank/DDBJ whole genome shotgun (WGS) entry which is preliminary data.</text>
</comment>